<proteinExistence type="predicted"/>
<keyword evidence="2" id="KW-0812">Transmembrane</keyword>
<organism evidence="3 4">
    <name type="scientific">Marivirga lumbricoides</name>
    <dbReference type="NCBI Taxonomy" id="1046115"/>
    <lineage>
        <taxon>Bacteria</taxon>
        <taxon>Pseudomonadati</taxon>
        <taxon>Bacteroidota</taxon>
        <taxon>Cytophagia</taxon>
        <taxon>Cytophagales</taxon>
        <taxon>Marivirgaceae</taxon>
        <taxon>Marivirga</taxon>
    </lineage>
</organism>
<sequence>IVYSALLIFHLSAIILISVGKNDLNFLLDLFKRMDLMMYGAYFGFLLFLIVLVFEWKHQKHLEKVEKNHSKEINELKAKLYDQKETTSSSIPPKNNPPAKDLPSSTKSDGDDNQLKS</sequence>
<feature type="region of interest" description="Disordered" evidence="1">
    <location>
        <begin position="80"/>
        <end position="117"/>
    </location>
</feature>
<dbReference type="Proteomes" id="UP000240608">
    <property type="component" value="Unassembled WGS sequence"/>
</dbReference>
<feature type="non-terminal residue" evidence="3">
    <location>
        <position position="1"/>
    </location>
</feature>
<keyword evidence="2" id="KW-0472">Membrane</keyword>
<reference evidence="3 4" key="1">
    <citation type="submission" date="2018-03" db="EMBL/GenBank/DDBJ databases">
        <title>Cross-interface Injection: A General Nanoliter Liquid Handling Method Applied to Single Cells Genome Amplification Automated Nanoliter Liquid Handling Applied to Single Cell Multiple Displacement Amplification.</title>
        <authorList>
            <person name="Yun J."/>
            <person name="Xu P."/>
            <person name="Xu J."/>
            <person name="Dai X."/>
            <person name="Wang Y."/>
            <person name="Zheng X."/>
            <person name="Cao C."/>
            <person name="Yi Q."/>
            <person name="Zhu Y."/>
            <person name="Wang L."/>
            <person name="Dong Z."/>
            <person name="Huang Y."/>
            <person name="Huang L."/>
            <person name="Du W."/>
        </authorList>
    </citation>
    <scope>NUCLEOTIDE SEQUENCE [LARGE SCALE GENOMIC DNA]</scope>
    <source>
        <strain evidence="3 4">Z-D1-2</strain>
    </source>
</reference>
<dbReference type="EMBL" id="PYVU01000055">
    <property type="protein sequence ID" value="PTB96331.1"/>
    <property type="molecule type" value="Genomic_DNA"/>
</dbReference>
<keyword evidence="2" id="KW-1133">Transmembrane helix</keyword>
<evidence type="ECO:0000313" key="3">
    <source>
        <dbReference type="EMBL" id="PTB96331.1"/>
    </source>
</evidence>
<feature type="transmembrane region" description="Helical" evidence="2">
    <location>
        <begin position="36"/>
        <end position="54"/>
    </location>
</feature>
<protein>
    <submittedName>
        <fullName evidence="3">Uncharacterized protein</fullName>
    </submittedName>
</protein>
<evidence type="ECO:0000256" key="1">
    <source>
        <dbReference type="SAM" id="MobiDB-lite"/>
    </source>
</evidence>
<comment type="caution">
    <text evidence="3">The sequence shown here is derived from an EMBL/GenBank/DDBJ whole genome shotgun (WGS) entry which is preliminary data.</text>
</comment>
<accession>A0A2T4DR85</accession>
<dbReference type="AlphaFoldDB" id="A0A2T4DR85"/>
<name>A0A2T4DR85_9BACT</name>
<evidence type="ECO:0000313" key="4">
    <source>
        <dbReference type="Proteomes" id="UP000240608"/>
    </source>
</evidence>
<evidence type="ECO:0000256" key="2">
    <source>
        <dbReference type="SAM" id="Phobius"/>
    </source>
</evidence>
<gene>
    <name evidence="3" type="ORF">C9994_07735</name>
</gene>
<feature type="compositionally biased region" description="Basic and acidic residues" evidence="1">
    <location>
        <begin position="108"/>
        <end position="117"/>
    </location>
</feature>